<dbReference type="Gene3D" id="6.20.20.10">
    <property type="match status" value="1"/>
</dbReference>
<accession>A0A0F9LWA0</accession>
<dbReference type="EMBL" id="LAZR01005717">
    <property type="protein sequence ID" value="KKM97688.1"/>
    <property type="molecule type" value="Genomic_DNA"/>
</dbReference>
<name>A0A0F9LWA0_9ZZZZ</name>
<sequence>MSIDAIINKVTPDGDDLVIELMAREIGGIAGQDKMRIEKFTHIPIVGQEIWGGGGSCIIEPSCGIDEQRYYQREGYTLLLENFDCPGKSKSEVKCPHCEGGKGYQGLLTPEWIEPPEYEWFPCRTCKGKGKITELQNAIYKARGGPVPIVFRGYA</sequence>
<dbReference type="AlphaFoldDB" id="A0A0F9LWA0"/>
<reference evidence="1" key="1">
    <citation type="journal article" date="2015" name="Nature">
        <title>Complex archaea that bridge the gap between prokaryotes and eukaryotes.</title>
        <authorList>
            <person name="Spang A."/>
            <person name="Saw J.H."/>
            <person name="Jorgensen S.L."/>
            <person name="Zaremba-Niedzwiedzka K."/>
            <person name="Martijn J."/>
            <person name="Lind A.E."/>
            <person name="van Eijk R."/>
            <person name="Schleper C."/>
            <person name="Guy L."/>
            <person name="Ettema T.J."/>
        </authorList>
    </citation>
    <scope>NUCLEOTIDE SEQUENCE</scope>
</reference>
<organism evidence="1">
    <name type="scientific">marine sediment metagenome</name>
    <dbReference type="NCBI Taxonomy" id="412755"/>
    <lineage>
        <taxon>unclassified sequences</taxon>
        <taxon>metagenomes</taxon>
        <taxon>ecological metagenomes</taxon>
    </lineage>
</organism>
<protein>
    <submittedName>
        <fullName evidence="1">Uncharacterized protein</fullName>
    </submittedName>
</protein>
<comment type="caution">
    <text evidence="1">The sequence shown here is derived from an EMBL/GenBank/DDBJ whole genome shotgun (WGS) entry which is preliminary data.</text>
</comment>
<gene>
    <name evidence="1" type="ORF">LCGC14_1165480</name>
</gene>
<evidence type="ECO:0000313" key="1">
    <source>
        <dbReference type="EMBL" id="KKM97688.1"/>
    </source>
</evidence>
<proteinExistence type="predicted"/>